<evidence type="ECO:0000313" key="2">
    <source>
        <dbReference type="EMBL" id="KAB1225849.1"/>
    </source>
</evidence>
<dbReference type="GO" id="GO:0004523">
    <property type="term" value="F:RNA-DNA hybrid ribonuclease activity"/>
    <property type="evidence" value="ECO:0007669"/>
    <property type="project" value="InterPro"/>
</dbReference>
<evidence type="ECO:0000259" key="1">
    <source>
        <dbReference type="Pfam" id="PF13456"/>
    </source>
</evidence>
<dbReference type="PANTHER" id="PTHR33116">
    <property type="entry name" value="REVERSE TRANSCRIPTASE ZINC-BINDING DOMAIN-CONTAINING PROTEIN-RELATED-RELATED"/>
    <property type="match status" value="1"/>
</dbReference>
<dbReference type="Proteomes" id="UP000516437">
    <property type="component" value="Chromosome 1"/>
</dbReference>
<sequence length="393" mass="44444">MALPQYQMATLLLPKTWCEQMDMIFKSFWWGFHTQSSRHFTPIAWNKICLPKEWGGVGLRRLFDINQALIAKLGWHLLQQPSKLWAQGLCHIREFLMMGACCVPQDGNSIDIFHDPWVLGFGDGRPIWRADRRVADGLRVADLFDFSLHSWKRDVIGSLFEETSQMLFGRLGDILGFNDAGLDRCPLCRLDREDGEHLFIKCPVARDTLLICLRCIPRYHHIAQVAEGLFPGQYRCNVDVAIRDTMAILAVSFLDSEGSLCLVYTEQIPSTNSLIGESSALAAAVNLALDRNWNVVNFETDCQFLSSLIHDHSLALGPLLEDILVPVRAFFSSHLDCSLCWIPRERNQFAHLLAKWSAERSCFGIISISAIPAHLFVHALCLEESGLCLHHVA</sequence>
<evidence type="ECO:0000313" key="3">
    <source>
        <dbReference type="Proteomes" id="UP000516437"/>
    </source>
</evidence>
<accession>A0A6A1WKM0</accession>
<dbReference type="InterPro" id="IPR036397">
    <property type="entry name" value="RNaseH_sf"/>
</dbReference>
<dbReference type="EMBL" id="RXIC02000019">
    <property type="protein sequence ID" value="KAB1225849.1"/>
    <property type="molecule type" value="Genomic_DNA"/>
</dbReference>
<dbReference type="AlphaFoldDB" id="A0A6A1WKM0"/>
<dbReference type="Gene3D" id="3.30.420.10">
    <property type="entry name" value="Ribonuclease H-like superfamily/Ribonuclease H"/>
    <property type="match status" value="1"/>
</dbReference>
<dbReference type="SUPFAM" id="SSF53098">
    <property type="entry name" value="Ribonuclease H-like"/>
    <property type="match status" value="1"/>
</dbReference>
<gene>
    <name evidence="2" type="ORF">CJ030_MR1G005226</name>
</gene>
<name>A0A6A1WKM0_9ROSI</name>
<comment type="caution">
    <text evidence="2">The sequence shown here is derived from an EMBL/GenBank/DDBJ whole genome shotgun (WGS) entry which is preliminary data.</text>
</comment>
<dbReference type="Pfam" id="PF13456">
    <property type="entry name" value="RVT_3"/>
    <property type="match status" value="1"/>
</dbReference>
<dbReference type="InterPro" id="IPR002156">
    <property type="entry name" value="RNaseH_domain"/>
</dbReference>
<feature type="domain" description="RNase H type-1" evidence="1">
    <location>
        <begin position="238"/>
        <end position="356"/>
    </location>
</feature>
<dbReference type="PANTHER" id="PTHR33116:SF78">
    <property type="entry name" value="OS12G0587133 PROTEIN"/>
    <property type="match status" value="1"/>
</dbReference>
<dbReference type="GO" id="GO:0003676">
    <property type="term" value="F:nucleic acid binding"/>
    <property type="evidence" value="ECO:0007669"/>
    <property type="project" value="InterPro"/>
</dbReference>
<proteinExistence type="predicted"/>
<keyword evidence="3" id="KW-1185">Reference proteome</keyword>
<organism evidence="2 3">
    <name type="scientific">Morella rubra</name>
    <name type="common">Chinese bayberry</name>
    <dbReference type="NCBI Taxonomy" id="262757"/>
    <lineage>
        <taxon>Eukaryota</taxon>
        <taxon>Viridiplantae</taxon>
        <taxon>Streptophyta</taxon>
        <taxon>Embryophyta</taxon>
        <taxon>Tracheophyta</taxon>
        <taxon>Spermatophyta</taxon>
        <taxon>Magnoliopsida</taxon>
        <taxon>eudicotyledons</taxon>
        <taxon>Gunneridae</taxon>
        <taxon>Pentapetalae</taxon>
        <taxon>rosids</taxon>
        <taxon>fabids</taxon>
        <taxon>Fagales</taxon>
        <taxon>Myricaceae</taxon>
        <taxon>Morella</taxon>
    </lineage>
</organism>
<protein>
    <recommendedName>
        <fullName evidence="1">RNase H type-1 domain-containing protein</fullName>
    </recommendedName>
</protein>
<reference evidence="2 3" key="1">
    <citation type="journal article" date="2019" name="Plant Biotechnol. J.">
        <title>The red bayberry genome and genetic basis of sex determination.</title>
        <authorList>
            <person name="Jia H.M."/>
            <person name="Jia H.J."/>
            <person name="Cai Q.L."/>
            <person name="Wang Y."/>
            <person name="Zhao H.B."/>
            <person name="Yang W.F."/>
            <person name="Wang G.Y."/>
            <person name="Li Y.H."/>
            <person name="Zhan D.L."/>
            <person name="Shen Y.T."/>
            <person name="Niu Q.F."/>
            <person name="Chang L."/>
            <person name="Qiu J."/>
            <person name="Zhao L."/>
            <person name="Xie H.B."/>
            <person name="Fu W.Y."/>
            <person name="Jin J."/>
            <person name="Li X.W."/>
            <person name="Jiao Y."/>
            <person name="Zhou C.C."/>
            <person name="Tu T."/>
            <person name="Chai C.Y."/>
            <person name="Gao J.L."/>
            <person name="Fan L.J."/>
            <person name="van de Weg E."/>
            <person name="Wang J.Y."/>
            <person name="Gao Z.S."/>
        </authorList>
    </citation>
    <scope>NUCLEOTIDE SEQUENCE [LARGE SCALE GENOMIC DNA]</scope>
    <source>
        <tissue evidence="2">Leaves</tissue>
    </source>
</reference>
<dbReference type="InterPro" id="IPR012337">
    <property type="entry name" value="RNaseH-like_sf"/>
</dbReference>
<dbReference type="OrthoDB" id="1929473at2759"/>